<feature type="transmembrane region" description="Helical" evidence="1">
    <location>
        <begin position="1428"/>
        <end position="1446"/>
    </location>
</feature>
<sequence>MFPTKNVSNPTKDASNRSESPLLVKFTNFVTNFIFFLFFMVGVPFLLGWAISTVTTSLISNPALFDEIRLGVWLLFSAIMVPVGYIFFLKSRKLPIFHKITISTQEKPLFQSLGLLILPELIVVSSFYVLNGVLGYSTFLKEFQFAIIPIFSVASLLLLSTYSILIDPTHLHLETINRGDQQGYVVAFHQKSMAKIFQDTLILKMILILGALFLDMHVVLVIIVDGFLLILLSVFSALSSKISPEKQDYRFALKIIIYKTGLLVAGLLIFAISLNSSEFNQILFILTTILLIFKVALTSFMGQIRNLNYNEAMWQRSKKINDILTLILYLCSIPLIFLRFGELGGIFAFITVLLFVPLIFIENHYEITNKEFARIFYMANLLICDAILSFFVIPTSLFGSSVMVNIVIFTLLLTVFSSVLDYQKLISKKAYVILQNILLTTLFFEIAIQLAMFNFLPISNSVVFNYIWFLSIGFLSSFYRLYVVQFKKQTNRYLSVIIIGCFYIIFSGIFLLLTKNLVGINDRLISPIQEGTGLPIIFRPSGFISFIENSLENFFSWIGTLNANFSAMIPSSNGLISLWNLFLCLGLTLGMLFFVLNIHKQLKILNSNVYLKNTLILQLFGNIVLFFGTLLVFQSFFGLFLAISIAILGVSRIIRKMFQLKLKIDDQAKYDQITQKLILFNLGLSLFCFLFFSWEIMQLNVFLSLVIAMFVLKVYVNLVPIVKNALNHVVNGKMTLHLINGVITCLISGLLIPSVILNLESIFAIQPSIHLGILASSSILILTLFYRLALPQFLKGNYLTQLQYSKMVFLNSIVFLGSVYAVVEIIGLHYISWINLQHQSLSINLWVIFVPLYAIWFISNRQKTSSLRKDDEFVKLGWQIATLVLWIISTSGFAFSLMYSLAFSLFFVSLGVIILGTCTITTLNYLTQLKPALEPKLSELKTRISYITILLIILAVFSASYKTPDDGLSASLSLVFALLSAIILFNSVPLLRKSLSTKALFILNASFLVSLSIVIDTSILIPLNEIQSISLSVFSASFLIPLVMIQYSIYLLGKSVIAHELSRKIHQIVAFIGLITIASIPFESILNSSGGVFLALFVSSLIITALLVVDMVTFKWITTDRLILLVFLIAFATNATSLGLFVSNNLDLNLDYKIVIFILFMLPCVFSLLKFVDWGNNKLLQKRSQATPVQNISTQSIQTKSQSEVPYPPSNTAVNIHNVPNVPSMQQPIISDPIQYSGDLPLTHNLQQQILSHYDSIVPIFDILCLLISSYLGLRMIFSDALSFPLAILIMGTSILSALTTFDNKTKMTSFFIEYFQALISIALYFLFTIDVEGSFIINILPNVSENVIIWLIFALQLLFIGFSAFISTHHTPVNKIVKNSQSLFLFALIGYPFIATPFIAEKIPITLALTFIALIFTISIDFRFKNLLFRSILPWSLATLVGHLLWNYSDRPLHLDILIPITVGMVLQWVLLQYYYLGNSKISKFKSIIGYSAILLSLTTYITLYLEFKFVMGLLSPVVFSLLIITLLQLKKIPSLSHRISIYNQIIILSTFVVFFFAGAHYFFFTFEYKWYLAISLASTASGFVNLKLFDKLNVQASKFIIGNLGLSTISSGLLFGLFLNDPTLIDMKLKFVVPIAIDLAVLMFFLAIRAYQGSFKQVWDYGWYIWNIMPIVNLFLIFPLVSGLDQLSSGIPLINDLSLNGSIILTLILVSFLELPVFISKLKKNFNRIIYGFWLEFVVLSIWGAENLFPELLTVKLAFIGLAAFLLLVPIFTYYKQWNYLTILWPFLAAANILFFSFLFEIDPSWMIPVDSLVGGLYVLVWGYFPNIKEKFTKTRLALILIGYFSMYVSIFALVFNFVQLIGVPSNIALSLTFIIMSFGLLSGKWVDLSEKGLKVVLSVTSVVNMGIITAQSMALIPGYDLKLFGIFLGLSFSFGSLFIFQSRNFLPPVFKEIIWFGMALSMGLAIASLLLFLWHAGIWAVIGVLILVTCLICLPLSFFRQNLFIINSFMVLSISLLSMQPLVHISKFVEFHQPLVFIDIFLGLELVYLWISAKKPRYSLFQNLKKNLEMFVILWMVFSTLISFTFIRFVMDLMHFDFDLIIVFGTILGFSLLALLGMKPIRDYALFNQFSVIDKIITHLRTSLSIISYGSAAILIGIILPSTSISTANPILFNICYRLAVISLVLLVEFSVLDSYQVKLIPPELRSQLTWIFFFIFTLCGFGLVQLSVEYWALSLFLLCLFTFATIRLIVNANTKINPKNLNLGNALVLIGTLFSVLWGVLKIEEHVIDKNFHTLSLNLLIASLLVYGFAKIKIIPAKILQFIPYIISFFMAILLEELSRVYLPLSPLFHCCVFILFFSILNLKRITHSFLVYFFWLGLALSLSGFIMEPISILAGDSLSLYSKVMMFLFGLSTLFSFFTHRIASIIHHQTPNSHYALDVAKPAFKPMKINYGYNNIKTNQKIFVGSTIFSGLITTIGGTSLWASLISSKLTSSELITSLQQSFLLISLPPLILSIFAASIFNYIWANELWFDHENVKNRLIKWQKISGVLIYLFIPIFITSNLHFLLLPVLENLWWRFTIDYFAISGLSFICVSLFDRKFVHYLDDQLSLKISMVALVGIGISLFGFWYLATGNIMGGLIIFSLFSFSLKPYVRIYDKIYLKFIFGLNLSLYLWILIQIGVLLYSIPSFWILATIILLVCIHIAIEIESHFTFLRPFTQWIQALRLISWVVTSVGTTALMVVQQISQFSLGYLFLDMIILTVEGFYLNYLLYHQKDADKYFKNNQTLGLIVYGEIIGLITSFLIPIILAINTDSKILDLLESFALASVICFAIYGLIYLDDKIIHLIQPQSRKILRLGTYLLFIGIFAIDCSLLVMFIFDLSPIGGSLPFNQQIFLSSTIGSGILALAFLYRFHNKKINQIFYWIVSIQISILCYISDSPILLVVVASLSFVMYFFIFFMEAILKALRIIIEKISLFFKNIWGYIRQFLTWILQTLVGFYRKFKKAIYLSSALVLSGFLFYFLGGTNFELIPRISSSILAFLLVIIPISPEVQKKTTERTFLAKIFYRFGILFSALGISNQFAPDFPWWNPFIIFIFFAAFIWGVKISEDEYKLSIYWRFSAVILTIIDLIYLVYVFVFGS</sequence>
<feature type="transmembrane region" description="Helical" evidence="1">
    <location>
        <begin position="251"/>
        <end position="273"/>
    </location>
</feature>
<organism evidence="2 3">
    <name type="scientific">Candidatus Lokiarchaeum ossiferum</name>
    <dbReference type="NCBI Taxonomy" id="2951803"/>
    <lineage>
        <taxon>Archaea</taxon>
        <taxon>Promethearchaeati</taxon>
        <taxon>Promethearchaeota</taxon>
        <taxon>Promethearchaeia</taxon>
        <taxon>Promethearchaeales</taxon>
        <taxon>Promethearchaeaceae</taxon>
        <taxon>Candidatus Lokiarchaeum</taxon>
    </lineage>
</organism>
<feature type="transmembrane region" description="Helical" evidence="1">
    <location>
        <begin position="905"/>
        <end position="923"/>
    </location>
</feature>
<feature type="transmembrane region" description="Helical" evidence="1">
    <location>
        <begin position="1154"/>
        <end position="1172"/>
    </location>
</feature>
<feature type="transmembrane region" description="Helical" evidence="1">
    <location>
        <begin position="2756"/>
        <end position="2774"/>
    </location>
</feature>
<feature type="transmembrane region" description="Helical" evidence="1">
    <location>
        <begin position="3122"/>
        <end position="3143"/>
    </location>
</feature>
<feature type="transmembrane region" description="Helical" evidence="1">
    <location>
        <begin position="1406"/>
        <end position="1423"/>
    </location>
</feature>
<feature type="transmembrane region" description="Helical" evidence="1">
    <location>
        <begin position="944"/>
        <end position="961"/>
    </location>
</feature>
<keyword evidence="1" id="KW-1133">Transmembrane helix</keyword>
<feature type="transmembrane region" description="Helical" evidence="1">
    <location>
        <begin position="1839"/>
        <end position="1860"/>
    </location>
</feature>
<feature type="transmembrane region" description="Helical" evidence="1">
    <location>
        <begin position="1665"/>
        <end position="1683"/>
    </location>
</feature>
<feature type="transmembrane region" description="Helical" evidence="1">
    <location>
        <begin position="2345"/>
        <end position="2367"/>
    </location>
</feature>
<feature type="transmembrane region" description="Helical" evidence="1">
    <location>
        <begin position="2865"/>
        <end position="2884"/>
    </location>
</feature>
<feature type="transmembrane region" description="Helical" evidence="1">
    <location>
        <begin position="2321"/>
        <end position="2339"/>
    </location>
</feature>
<feature type="transmembrane region" description="Helical" evidence="1">
    <location>
        <begin position="323"/>
        <end position="340"/>
    </location>
</feature>
<feature type="transmembrane region" description="Helical" evidence="1">
    <location>
        <begin position="462"/>
        <end position="481"/>
    </location>
</feature>
<keyword evidence="1" id="KW-0812">Transmembrane</keyword>
<feature type="transmembrane region" description="Helical" evidence="1">
    <location>
        <begin position="3011"/>
        <end position="3029"/>
    </location>
</feature>
<feature type="transmembrane region" description="Helical" evidence="1">
    <location>
        <begin position="2034"/>
        <end position="2054"/>
    </location>
</feature>
<feature type="transmembrane region" description="Helical" evidence="1">
    <location>
        <begin position="843"/>
        <end position="859"/>
    </location>
</feature>
<feature type="transmembrane region" description="Helical" evidence="1">
    <location>
        <begin position="1092"/>
        <end position="1110"/>
    </location>
</feature>
<feature type="transmembrane region" description="Helical" evidence="1">
    <location>
        <begin position="109"/>
        <end position="131"/>
    </location>
</feature>
<feature type="transmembrane region" description="Helical" evidence="1">
    <location>
        <begin position="677"/>
        <end position="696"/>
    </location>
</feature>
<gene>
    <name evidence="2" type="ORF">NEF87_002906</name>
</gene>
<feature type="transmembrane region" description="Helical" evidence="1">
    <location>
        <begin position="2374"/>
        <end position="2399"/>
    </location>
</feature>
<feature type="transmembrane region" description="Helical" evidence="1">
    <location>
        <begin position="1284"/>
        <end position="1302"/>
    </location>
</feature>
<feature type="transmembrane region" description="Helical" evidence="1">
    <location>
        <begin position="2208"/>
        <end position="2228"/>
    </location>
</feature>
<dbReference type="EMBL" id="CP104013">
    <property type="protein sequence ID" value="UYP46621.1"/>
    <property type="molecule type" value="Genomic_DNA"/>
</dbReference>
<feature type="transmembrane region" description="Helical" evidence="1">
    <location>
        <begin position="1728"/>
        <end position="1747"/>
    </location>
</feature>
<feature type="transmembrane region" description="Helical" evidence="1">
    <location>
        <begin position="1000"/>
        <end position="1023"/>
    </location>
</feature>
<feature type="transmembrane region" description="Helical" evidence="1">
    <location>
        <begin position="1926"/>
        <end position="1944"/>
    </location>
</feature>
<feature type="transmembrane region" description="Helical" evidence="1">
    <location>
        <begin position="1572"/>
        <end position="1590"/>
    </location>
</feature>
<feature type="transmembrane region" description="Helical" evidence="1">
    <location>
        <begin position="1808"/>
        <end position="1827"/>
    </location>
</feature>
<feature type="transmembrane region" description="Helical" evidence="1">
    <location>
        <begin position="808"/>
        <end position="831"/>
    </location>
</feature>
<feature type="transmembrane region" description="Helical" evidence="1">
    <location>
        <begin position="2467"/>
        <end position="2488"/>
    </location>
</feature>
<accession>A0ABY6HVK4</accession>
<feature type="transmembrane region" description="Helical" evidence="1">
    <location>
        <begin position="2234"/>
        <end position="2254"/>
    </location>
</feature>
<feature type="transmembrane region" description="Helical" evidence="1">
    <location>
        <begin position="2142"/>
        <end position="2162"/>
    </location>
</feature>
<dbReference type="Proteomes" id="UP001208689">
    <property type="component" value="Chromosome"/>
</dbReference>
<feature type="transmembrane region" description="Helical" evidence="1">
    <location>
        <begin position="1122"/>
        <end position="1142"/>
    </location>
</feature>
<feature type="transmembrane region" description="Helical" evidence="1">
    <location>
        <begin position="1065"/>
        <end position="1086"/>
    </location>
</feature>
<reference evidence="2" key="1">
    <citation type="submission" date="2022-09" db="EMBL/GenBank/DDBJ databases">
        <title>Actin cytoskeleton and complex cell architecture in an #Asgard archaeon.</title>
        <authorList>
            <person name="Ponce Toledo R.I."/>
            <person name="Schleper C."/>
            <person name="Rodrigues Oliveira T."/>
            <person name="Wollweber F."/>
            <person name="Xu J."/>
            <person name="Rittmann S."/>
            <person name="Klingl A."/>
            <person name="Pilhofer M."/>
        </authorList>
    </citation>
    <scope>NUCLEOTIDE SEQUENCE</scope>
    <source>
        <strain evidence="2">B-35</strain>
    </source>
</reference>
<feature type="transmembrane region" description="Helical" evidence="1">
    <location>
        <begin position="578"/>
        <end position="598"/>
    </location>
</feature>
<feature type="transmembrane region" description="Helical" evidence="1">
    <location>
        <begin position="2099"/>
        <end position="2121"/>
    </location>
</feature>
<feature type="transmembrane region" description="Helical" evidence="1">
    <location>
        <begin position="1511"/>
        <end position="1531"/>
    </location>
</feature>
<feature type="transmembrane region" description="Helical" evidence="1">
    <location>
        <begin position="2579"/>
        <end position="2601"/>
    </location>
</feature>
<keyword evidence="1" id="KW-0472">Membrane</keyword>
<feature type="transmembrane region" description="Helical" evidence="1">
    <location>
        <begin position="2731"/>
        <end position="2750"/>
    </location>
</feature>
<feature type="transmembrane region" description="Helical" evidence="1">
    <location>
        <begin position="2613"/>
        <end position="2634"/>
    </location>
</feature>
<feature type="transmembrane region" description="Helical" evidence="1">
    <location>
        <begin position="2006"/>
        <end position="2028"/>
    </location>
</feature>
<feature type="transmembrane region" description="Helical" evidence="1">
    <location>
        <begin position="1309"/>
        <end position="1328"/>
    </location>
</feature>
<evidence type="ECO:0000256" key="1">
    <source>
        <dbReference type="SAM" id="Phobius"/>
    </source>
</evidence>
<feature type="transmembrane region" description="Helical" evidence="1">
    <location>
        <begin position="967"/>
        <end position="988"/>
    </location>
</feature>
<feature type="transmembrane region" description="Helical" evidence="1">
    <location>
        <begin position="143"/>
        <end position="165"/>
    </location>
</feature>
<feature type="transmembrane region" description="Helical" evidence="1">
    <location>
        <begin position="2926"/>
        <end position="2943"/>
    </location>
</feature>
<protein>
    <submittedName>
        <fullName evidence="2">Uncharacterized protein</fullName>
    </submittedName>
</protein>
<feature type="transmembrane region" description="Helical" evidence="1">
    <location>
        <begin position="2296"/>
        <end position="2314"/>
    </location>
</feature>
<feature type="transmembrane region" description="Helical" evidence="1">
    <location>
        <begin position="2694"/>
        <end position="2710"/>
    </location>
</feature>
<feature type="transmembrane region" description="Helical" evidence="1">
    <location>
        <begin position="2899"/>
        <end position="2919"/>
    </location>
</feature>
<keyword evidence="3" id="KW-1185">Reference proteome</keyword>
<feature type="transmembrane region" description="Helical" evidence="1">
    <location>
        <begin position="493"/>
        <end position="513"/>
    </location>
</feature>
<feature type="transmembrane region" description="Helical" evidence="1">
    <location>
        <begin position="1543"/>
        <end position="1566"/>
    </location>
</feature>
<feature type="transmembrane region" description="Helical" evidence="1">
    <location>
        <begin position="3066"/>
        <end position="3087"/>
    </location>
</feature>
<feature type="transmembrane region" description="Helical" evidence="1">
    <location>
        <begin position="1866"/>
        <end position="1886"/>
    </location>
</feature>
<feature type="transmembrane region" description="Helical" evidence="1">
    <location>
        <begin position="1898"/>
        <end position="1920"/>
    </location>
</feature>
<feature type="transmembrane region" description="Helical" evidence="1">
    <location>
        <begin position="2508"/>
        <end position="2530"/>
    </location>
</feature>
<feature type="transmembrane region" description="Helical" evidence="1">
    <location>
        <begin position="2640"/>
        <end position="2658"/>
    </location>
</feature>
<proteinExistence type="predicted"/>
<feature type="transmembrane region" description="Helical" evidence="1">
    <location>
        <begin position="1981"/>
        <end position="1999"/>
    </location>
</feature>
<feature type="transmembrane region" description="Helical" evidence="1">
    <location>
        <begin position="769"/>
        <end position="788"/>
    </location>
</feature>
<feature type="transmembrane region" description="Helical" evidence="1">
    <location>
        <begin position="2665"/>
        <end position="2688"/>
    </location>
</feature>
<feature type="transmembrane region" description="Helical" evidence="1">
    <location>
        <begin position="1489"/>
        <end position="1505"/>
    </location>
</feature>
<feature type="transmembrane region" description="Helical" evidence="1">
    <location>
        <begin position="2405"/>
        <end position="2423"/>
    </location>
</feature>
<feature type="transmembrane region" description="Helical" evidence="1">
    <location>
        <begin position="1759"/>
        <end position="1777"/>
    </location>
</feature>
<feature type="transmembrane region" description="Helical" evidence="1">
    <location>
        <begin position="2827"/>
        <end position="2844"/>
    </location>
</feature>
<feature type="transmembrane region" description="Helical" evidence="1">
    <location>
        <begin position="1602"/>
        <end position="1621"/>
    </location>
</feature>
<feature type="transmembrane region" description="Helical" evidence="1">
    <location>
        <begin position="432"/>
        <end position="456"/>
    </location>
</feature>
<feature type="transmembrane region" description="Helical" evidence="1">
    <location>
        <begin position="279"/>
        <end position="302"/>
    </location>
</feature>
<feature type="transmembrane region" description="Helical" evidence="1">
    <location>
        <begin position="399"/>
        <end position="420"/>
    </location>
</feature>
<feature type="transmembrane region" description="Helical" evidence="1">
    <location>
        <begin position="702"/>
        <end position="722"/>
    </location>
</feature>
<feature type="transmembrane region" description="Helical" evidence="1">
    <location>
        <begin position="1956"/>
        <end position="1975"/>
    </location>
</feature>
<feature type="transmembrane region" description="Helical" evidence="1">
    <location>
        <begin position="1633"/>
        <end position="1653"/>
    </location>
</feature>
<feature type="transmembrane region" description="Helical" evidence="1">
    <location>
        <begin position="375"/>
        <end position="393"/>
    </location>
</feature>
<feature type="transmembrane region" description="Helical" evidence="1">
    <location>
        <begin position="1381"/>
        <end position="1400"/>
    </location>
</feature>
<feature type="transmembrane region" description="Helical" evidence="1">
    <location>
        <begin position="3035"/>
        <end position="3054"/>
    </location>
</feature>
<feature type="transmembrane region" description="Helical" evidence="1">
    <location>
        <begin position="1703"/>
        <end position="1721"/>
    </location>
</feature>
<feature type="transmembrane region" description="Helical" evidence="1">
    <location>
        <begin position="3093"/>
        <end position="3110"/>
    </location>
</feature>
<feature type="transmembrane region" description="Helical" evidence="1">
    <location>
        <begin position="2074"/>
        <end position="2093"/>
    </location>
</feature>
<feature type="transmembrane region" description="Helical" evidence="1">
    <location>
        <begin position="29"/>
        <end position="50"/>
    </location>
</feature>
<feature type="transmembrane region" description="Helical" evidence="1">
    <location>
        <begin position="2551"/>
        <end position="2573"/>
    </location>
</feature>
<feature type="transmembrane region" description="Helical" evidence="1">
    <location>
        <begin position="610"/>
        <end position="630"/>
    </location>
</feature>
<feature type="transmembrane region" description="Helical" evidence="1">
    <location>
        <begin position="1784"/>
        <end position="1802"/>
    </location>
</feature>
<feature type="transmembrane region" description="Helical" evidence="1">
    <location>
        <begin position="2794"/>
        <end position="2815"/>
    </location>
</feature>
<feature type="transmembrane region" description="Helical" evidence="1">
    <location>
        <begin position="2174"/>
        <end position="2196"/>
    </location>
</feature>
<feature type="transmembrane region" description="Helical" evidence="1">
    <location>
        <begin position="1029"/>
        <end position="1053"/>
    </location>
</feature>
<feature type="transmembrane region" description="Helical" evidence="1">
    <location>
        <begin position="70"/>
        <end position="88"/>
    </location>
</feature>
<feature type="transmembrane region" description="Helical" evidence="1">
    <location>
        <begin position="2266"/>
        <end position="2284"/>
    </location>
</feature>
<feature type="transmembrane region" description="Helical" evidence="1">
    <location>
        <begin position="734"/>
        <end position="757"/>
    </location>
</feature>
<feature type="transmembrane region" description="Helical" evidence="1">
    <location>
        <begin position="636"/>
        <end position="654"/>
    </location>
</feature>
<feature type="transmembrane region" description="Helical" evidence="1">
    <location>
        <begin position="2949"/>
        <end position="2969"/>
    </location>
</feature>
<feature type="transmembrane region" description="Helical" evidence="1">
    <location>
        <begin position="220"/>
        <end position="239"/>
    </location>
</feature>
<feature type="transmembrane region" description="Helical" evidence="1">
    <location>
        <begin position="346"/>
        <end position="363"/>
    </location>
</feature>
<feature type="transmembrane region" description="Helical" evidence="1">
    <location>
        <begin position="880"/>
        <end position="899"/>
    </location>
</feature>
<feature type="transmembrane region" description="Helical" evidence="1">
    <location>
        <begin position="1458"/>
        <end position="1477"/>
    </location>
</feature>
<evidence type="ECO:0000313" key="2">
    <source>
        <dbReference type="EMBL" id="UYP46621.1"/>
    </source>
</evidence>
<evidence type="ECO:0000313" key="3">
    <source>
        <dbReference type="Proteomes" id="UP001208689"/>
    </source>
</evidence>
<feature type="transmembrane region" description="Helical" evidence="1">
    <location>
        <begin position="1257"/>
        <end position="1278"/>
    </location>
</feature>
<name>A0ABY6HVK4_9ARCH</name>
<feature type="transmembrane region" description="Helical" evidence="1">
    <location>
        <begin position="1348"/>
        <end position="1369"/>
    </location>
</feature>